<evidence type="ECO:0000313" key="1">
    <source>
        <dbReference type="EMBL" id="KIJ40360.1"/>
    </source>
</evidence>
<organism evidence="1 2">
    <name type="scientific">Sphaerobolus stellatus (strain SS14)</name>
    <dbReference type="NCBI Taxonomy" id="990650"/>
    <lineage>
        <taxon>Eukaryota</taxon>
        <taxon>Fungi</taxon>
        <taxon>Dikarya</taxon>
        <taxon>Basidiomycota</taxon>
        <taxon>Agaricomycotina</taxon>
        <taxon>Agaricomycetes</taxon>
        <taxon>Phallomycetidae</taxon>
        <taxon>Geastrales</taxon>
        <taxon>Sphaerobolaceae</taxon>
        <taxon>Sphaerobolus</taxon>
    </lineage>
</organism>
<gene>
    <name evidence="1" type="ORF">M422DRAFT_49269</name>
</gene>
<accession>A0A0C9VQ82</accession>
<dbReference type="HOGENOM" id="CLU_1031228_0_0_1"/>
<evidence type="ECO:0000313" key="2">
    <source>
        <dbReference type="Proteomes" id="UP000054279"/>
    </source>
</evidence>
<name>A0A0C9VQ82_SPHS4</name>
<reference evidence="1 2" key="1">
    <citation type="submission" date="2014-06" db="EMBL/GenBank/DDBJ databases">
        <title>Evolutionary Origins and Diversification of the Mycorrhizal Mutualists.</title>
        <authorList>
            <consortium name="DOE Joint Genome Institute"/>
            <consortium name="Mycorrhizal Genomics Consortium"/>
            <person name="Kohler A."/>
            <person name="Kuo A."/>
            <person name="Nagy L.G."/>
            <person name="Floudas D."/>
            <person name="Copeland A."/>
            <person name="Barry K.W."/>
            <person name="Cichocki N."/>
            <person name="Veneault-Fourrey C."/>
            <person name="LaButti K."/>
            <person name="Lindquist E.A."/>
            <person name="Lipzen A."/>
            <person name="Lundell T."/>
            <person name="Morin E."/>
            <person name="Murat C."/>
            <person name="Riley R."/>
            <person name="Ohm R."/>
            <person name="Sun H."/>
            <person name="Tunlid A."/>
            <person name="Henrissat B."/>
            <person name="Grigoriev I.V."/>
            <person name="Hibbett D.S."/>
            <person name="Martin F."/>
        </authorList>
    </citation>
    <scope>NUCLEOTIDE SEQUENCE [LARGE SCALE GENOMIC DNA]</scope>
    <source>
        <strain evidence="1 2">SS14</strain>
    </source>
</reference>
<sequence length="270" mass="30260">MEYEPEALFSKVHFWEVDTAAEQLEGADIVQAQNPGMASVSPSPAIGCTSMKHCSDANLENCNQQAADLSLQEKPPHGLTSILASEIPLTASQKKNKRQSLFAKAIQSYKWLIGIVSKKLSYKISNTVTERAEVPHNDFIKRPKSQKKVVNWAQQVGKEEIIDFPPKGDIFLTPHETFPSSTDDPQYLLMRWDGVISISLNEEIWQLWEEFKTSDYKTAKKSGISIMTQHQLFMQEYGPIIPKGCTLSGTPVQHMGSRLSTICFKSLVTL</sequence>
<dbReference type="EMBL" id="KN837145">
    <property type="protein sequence ID" value="KIJ40360.1"/>
    <property type="molecule type" value="Genomic_DNA"/>
</dbReference>
<proteinExistence type="predicted"/>
<dbReference type="Proteomes" id="UP000054279">
    <property type="component" value="Unassembled WGS sequence"/>
</dbReference>
<keyword evidence="2" id="KW-1185">Reference proteome</keyword>
<dbReference type="AlphaFoldDB" id="A0A0C9VQ82"/>
<protein>
    <submittedName>
        <fullName evidence="1">Unplaced genomic scaffold SPHSTscaffold_70, whole genome shotgun sequence</fullName>
    </submittedName>
</protein>